<dbReference type="AlphaFoldDB" id="A0AAP0WWJ0"/>
<organism evidence="1 2">
    <name type="scientific">Liquidambar formosana</name>
    <name type="common">Formosan gum</name>
    <dbReference type="NCBI Taxonomy" id="63359"/>
    <lineage>
        <taxon>Eukaryota</taxon>
        <taxon>Viridiplantae</taxon>
        <taxon>Streptophyta</taxon>
        <taxon>Embryophyta</taxon>
        <taxon>Tracheophyta</taxon>
        <taxon>Spermatophyta</taxon>
        <taxon>Magnoliopsida</taxon>
        <taxon>eudicotyledons</taxon>
        <taxon>Gunneridae</taxon>
        <taxon>Pentapetalae</taxon>
        <taxon>Saxifragales</taxon>
        <taxon>Altingiaceae</taxon>
        <taxon>Liquidambar</taxon>
    </lineage>
</organism>
<accession>A0AAP0WWJ0</accession>
<keyword evidence="2" id="KW-1185">Reference proteome</keyword>
<reference evidence="1 2" key="1">
    <citation type="journal article" date="2024" name="Plant J.">
        <title>Genome sequences and population genomics reveal climatic adaptation and genomic divergence between two closely related sweetgum species.</title>
        <authorList>
            <person name="Xu W.Q."/>
            <person name="Ren C.Q."/>
            <person name="Zhang X.Y."/>
            <person name="Comes H.P."/>
            <person name="Liu X.H."/>
            <person name="Li Y.G."/>
            <person name="Kettle C.J."/>
            <person name="Jalonen R."/>
            <person name="Gaisberger H."/>
            <person name="Ma Y.Z."/>
            <person name="Qiu Y.X."/>
        </authorList>
    </citation>
    <scope>NUCLEOTIDE SEQUENCE [LARGE SCALE GENOMIC DNA]</scope>
    <source>
        <strain evidence="1">Hangzhou</strain>
    </source>
</reference>
<evidence type="ECO:0000313" key="1">
    <source>
        <dbReference type="EMBL" id="KAK9282429.1"/>
    </source>
</evidence>
<proteinExistence type="predicted"/>
<evidence type="ECO:0000313" key="2">
    <source>
        <dbReference type="Proteomes" id="UP001415857"/>
    </source>
</evidence>
<dbReference type="EMBL" id="JBBPBK010000007">
    <property type="protein sequence ID" value="KAK9282429.1"/>
    <property type="molecule type" value="Genomic_DNA"/>
</dbReference>
<sequence length="68" mass="7830">MIGCLVDFFREERTIRLPLTEEDDEDGEGEMEVDAAVAMVEKERRVKGMFRWHLAIGSRPRLHSLPTG</sequence>
<protein>
    <submittedName>
        <fullName evidence="1">Uncharacterized protein</fullName>
    </submittedName>
</protein>
<name>A0AAP0WWJ0_LIQFO</name>
<dbReference type="Proteomes" id="UP001415857">
    <property type="component" value="Unassembled WGS sequence"/>
</dbReference>
<comment type="caution">
    <text evidence="1">The sequence shown here is derived from an EMBL/GenBank/DDBJ whole genome shotgun (WGS) entry which is preliminary data.</text>
</comment>
<gene>
    <name evidence="1" type="ORF">L1049_005346</name>
</gene>